<dbReference type="GO" id="GO:0005856">
    <property type="term" value="C:cytoskeleton"/>
    <property type="evidence" value="ECO:0007669"/>
    <property type="project" value="TreeGrafter"/>
</dbReference>
<dbReference type="InterPro" id="IPR015425">
    <property type="entry name" value="FH2_Formin"/>
</dbReference>
<dbReference type="PROSITE" id="PS51444">
    <property type="entry name" value="FH2"/>
    <property type="match status" value="1"/>
</dbReference>
<feature type="region of interest" description="Disordered" evidence="2">
    <location>
        <begin position="861"/>
        <end position="948"/>
    </location>
</feature>
<dbReference type="Gene3D" id="1.25.10.10">
    <property type="entry name" value="Leucine-rich Repeat Variant"/>
    <property type="match status" value="1"/>
</dbReference>
<feature type="compositionally biased region" description="Basic residues" evidence="2">
    <location>
        <begin position="1475"/>
        <end position="1487"/>
    </location>
</feature>
<reference evidence="5" key="1">
    <citation type="submission" date="2019-07" db="EMBL/GenBank/DDBJ databases">
        <title>Annotation for the trematode Paragonimus miyazaki's.</title>
        <authorList>
            <person name="Choi Y.-J."/>
        </authorList>
    </citation>
    <scope>NUCLEOTIDE SEQUENCE</scope>
    <source>
        <strain evidence="5">Japan</strain>
    </source>
</reference>
<feature type="domain" description="GBD/FH3" evidence="3">
    <location>
        <begin position="50"/>
        <end position="410"/>
    </location>
</feature>
<organism evidence="5 6">
    <name type="scientific">Paragonimus skrjabini miyazakii</name>
    <dbReference type="NCBI Taxonomy" id="59628"/>
    <lineage>
        <taxon>Eukaryota</taxon>
        <taxon>Metazoa</taxon>
        <taxon>Spiralia</taxon>
        <taxon>Lophotrochozoa</taxon>
        <taxon>Platyhelminthes</taxon>
        <taxon>Trematoda</taxon>
        <taxon>Digenea</taxon>
        <taxon>Plagiorchiida</taxon>
        <taxon>Troglotremata</taxon>
        <taxon>Troglotrematidae</taxon>
        <taxon>Paragonimus</taxon>
    </lineage>
</organism>
<evidence type="ECO:0000259" key="3">
    <source>
        <dbReference type="PROSITE" id="PS51232"/>
    </source>
</evidence>
<dbReference type="GO" id="GO:0005737">
    <property type="term" value="C:cytoplasm"/>
    <property type="evidence" value="ECO:0007669"/>
    <property type="project" value="TreeGrafter"/>
</dbReference>
<sequence length="1517" mass="168478">MTTFTCRIQYLDDRDPFSCNTLTMMEPIRPPLYTFLMELPLSIQMSGIHKCLQAPQSLEEAALQLCRFGQAQSEFGSYLDLDSTLQEQWEDLEISADQENSIVLRTKLVVRVKAIIEKLLNSTGRELRRALFSLKQIFQDDKDLVHEFVTNAGLDCLVSVGSRSDQNLQNYILRALGQIMLYVDGMAGVIEHPETLRWLYSLLTSKFRLVTKTALKLLLVFVEYAETNAMVFVQAVHTYHASSPSSGRPWSYVMAILNNDTSGTELPIYAMTLMNKTLNAVPDQDTFYDITDSLEEMGMQQLVQAHMGRKNCDPDLLEQFQLYEAGLRYEDGEDYDVGELPAGSRECLRQTKRMPRTTFLGTPEGQALLSSMHVLPTSLAMAQEMDGSLARRSKRYQSVENLNLAKSKASSEVSRTSSSQNRLGSTEEGKHGDNSKSKTHRASPLDDLTHTVEFSPDQLPDQLVDYEPEAGDVKEPSFTELNGVILNQKPADVPILRSDLQPGLQRYDHVAINGKVAEMNGNHQYQLDNEARRMDKVHITRDYVGVSACSLNGSISEAIIGNIPDSEPLSHPIHISELEIRKVEESRDEVPHYFIIEEDTTKDTESTVTEALQAESLSDSSGVSLEFPLIGRGHSSSEIQSREHVELNMETELKTTIPSRGDQMFAERLKHTENELNIDDSAEDELRGKAVTVPENPPAGSLRSKIEALGKASQKPVAESGQVNGPTSPGGAVKALKDKHVAIFEKPEEATKPQAPRERTGMILSAKERFEAGPATKPPSVPTTAPNAQRKLTGDAASTGSPSVSSDVESNVDVFWERCLDRVRRKPLRLREFDFTDLEPDEHEEPKETVSLSSKFGVPVMPPSLTGMTATTPPVPASVRPPPPPMGAPPPPPPSMGAPPPPPPSMGAPPPPPAIPGGPPPPPPAISGIPGSGPQLNLPPPPGTDITKSKKTIKIHWTEWKPTPKDLKLLASAKTTMTTLDRTDSVTSGKGISNRFFSSVANRSKEPKEKPKDLKKSTIWSEIVPVKLDSEFLQECFESKAVEVKVKKQEAGMKKIEVLDVKRSNAINIGMKVLPPPRTISTAILKMDSSIINREGIEKLLTSMLPTVEECEAILKAKAEQNGLPLGQAEQFLITLSEITHLKPRLELWLFKLDYEITEKEVGDPLTDLKQGINEVITCKTLRYVISTLLTIGNFLNGSSFRGFTLDYLARLPEVKDTKNKNNIHSDMGALCRCHRIDWDELPEKLNRLERDSKQAWNHYRVIFSSEKEKQKNAKLYEFITDAMERIICLQLVYRRIMARFRHMLEYVGYSSGRASNMSVGQFCRTLAEFALEYRTTREKIIESRDKKAKARERKRTCGKLIIDNSGLRGASNTVAQTKDDEALRDILTRSTMETDSDASSLLGTLNRRRGNTPARRSVNRARSPSVMGEASDASMEALYPEQELLLDACLRPPSADSLSVGSPGNPGRKAPPRERRRPAVRTRQSIRRTITPKMAEEQARALQTILQAAQSAQSAG</sequence>
<evidence type="ECO:0000313" key="6">
    <source>
        <dbReference type="Proteomes" id="UP000822476"/>
    </source>
</evidence>
<evidence type="ECO:0000256" key="2">
    <source>
        <dbReference type="SAM" id="MobiDB-lite"/>
    </source>
</evidence>
<keyword evidence="1" id="KW-0009">Actin-binding</keyword>
<dbReference type="OrthoDB" id="9806920at2759"/>
<evidence type="ECO:0000313" key="5">
    <source>
        <dbReference type="EMBL" id="KAF7262509.1"/>
    </source>
</evidence>
<gene>
    <name evidence="5" type="ORF">EG68_00220</name>
</gene>
<dbReference type="InterPro" id="IPR011989">
    <property type="entry name" value="ARM-like"/>
</dbReference>
<dbReference type="EMBL" id="JTDE01000045">
    <property type="protein sequence ID" value="KAF7262509.1"/>
    <property type="molecule type" value="Genomic_DNA"/>
</dbReference>
<feature type="region of interest" description="Disordered" evidence="2">
    <location>
        <begin position="404"/>
        <end position="447"/>
    </location>
</feature>
<feature type="compositionally biased region" description="Basic and acidic residues" evidence="2">
    <location>
        <begin position="425"/>
        <end position="436"/>
    </location>
</feature>
<evidence type="ECO:0008006" key="7">
    <source>
        <dbReference type="Google" id="ProtNLM"/>
    </source>
</evidence>
<dbReference type="InterPro" id="IPR056771">
    <property type="entry name" value="FH3_FHOD1-3-like"/>
</dbReference>
<comment type="caution">
    <text evidence="5">The sequence shown here is derived from an EMBL/GenBank/DDBJ whole genome shotgun (WGS) entry which is preliminary data.</text>
</comment>
<dbReference type="GO" id="GO:0030866">
    <property type="term" value="P:cortical actin cytoskeleton organization"/>
    <property type="evidence" value="ECO:0007669"/>
    <property type="project" value="TreeGrafter"/>
</dbReference>
<feature type="domain" description="FH2" evidence="4">
    <location>
        <begin position="992"/>
        <end position="1360"/>
    </location>
</feature>
<dbReference type="Gene3D" id="1.20.58.2220">
    <property type="entry name" value="Formin, FH2 domain"/>
    <property type="match status" value="1"/>
</dbReference>
<feature type="compositionally biased region" description="Pro residues" evidence="2">
    <location>
        <begin position="873"/>
        <end position="925"/>
    </location>
</feature>
<dbReference type="Proteomes" id="UP000822476">
    <property type="component" value="Unassembled WGS sequence"/>
</dbReference>
<protein>
    <recommendedName>
        <fullName evidence="7">FH1/FH2 domain-containing protein 3</fullName>
    </recommendedName>
</protein>
<keyword evidence="6" id="KW-1185">Reference proteome</keyword>
<dbReference type="InterPro" id="IPR041387">
    <property type="entry name" value="FHOD1_GBD_N"/>
</dbReference>
<dbReference type="Pfam" id="PF02181">
    <property type="entry name" value="FH2"/>
    <property type="match status" value="2"/>
</dbReference>
<feature type="compositionally biased region" description="Polar residues" evidence="2">
    <location>
        <begin position="1394"/>
        <end position="1404"/>
    </location>
</feature>
<dbReference type="PANTHER" id="PTHR45920:SF4">
    <property type="entry name" value="FORMIN HOMOLOGY 2 DOMAIN CONTAINING, ISOFORM I"/>
    <property type="match status" value="1"/>
</dbReference>
<proteinExistence type="predicted"/>
<dbReference type="InterPro" id="IPR014768">
    <property type="entry name" value="GBD/FH3_dom"/>
</dbReference>
<evidence type="ECO:0000259" key="4">
    <source>
        <dbReference type="PROSITE" id="PS51444"/>
    </source>
</evidence>
<feature type="compositionally biased region" description="Low complexity" evidence="2">
    <location>
        <begin position="798"/>
        <end position="807"/>
    </location>
</feature>
<dbReference type="Pfam" id="PF24959">
    <property type="entry name" value="FH3_FHOD1-3"/>
    <property type="match status" value="1"/>
</dbReference>
<feature type="region of interest" description="Disordered" evidence="2">
    <location>
        <begin position="708"/>
        <end position="733"/>
    </location>
</feature>
<dbReference type="PROSITE" id="PS51232">
    <property type="entry name" value="GBD_FH3"/>
    <property type="match status" value="1"/>
</dbReference>
<evidence type="ECO:0000256" key="1">
    <source>
        <dbReference type="ARBA" id="ARBA00023203"/>
    </source>
</evidence>
<feature type="region of interest" description="Disordered" evidence="2">
    <location>
        <begin position="1456"/>
        <end position="1495"/>
    </location>
</feature>
<dbReference type="PANTHER" id="PTHR45920">
    <property type="entry name" value="FORMIN HOMOLOGY 2 DOMAIN CONTAINING, ISOFORM I"/>
    <property type="match status" value="1"/>
</dbReference>
<feature type="compositionally biased region" description="Polar residues" evidence="2">
    <location>
        <begin position="408"/>
        <end position="424"/>
    </location>
</feature>
<dbReference type="Pfam" id="PF18382">
    <property type="entry name" value="Formin_GBD_N"/>
    <property type="match status" value="1"/>
</dbReference>
<feature type="region of interest" description="Disordered" evidence="2">
    <location>
        <begin position="770"/>
        <end position="807"/>
    </location>
</feature>
<dbReference type="FunFam" id="1.25.10.10:FF:000056">
    <property type="entry name" value="FH1/FH2 domain-containing protein 3 isoform X1"/>
    <property type="match status" value="1"/>
</dbReference>
<accession>A0A8S9Z4V2</accession>
<dbReference type="SUPFAM" id="SSF48371">
    <property type="entry name" value="ARM repeat"/>
    <property type="match status" value="1"/>
</dbReference>
<dbReference type="InterPro" id="IPR042201">
    <property type="entry name" value="FH2_Formin_sf"/>
</dbReference>
<dbReference type="SUPFAM" id="SSF101447">
    <property type="entry name" value="Formin homology 2 domain (FH2 domain)"/>
    <property type="match status" value="1"/>
</dbReference>
<name>A0A8S9Z4V2_9TREM</name>
<feature type="region of interest" description="Disordered" evidence="2">
    <location>
        <begin position="1394"/>
        <end position="1433"/>
    </location>
</feature>
<dbReference type="InterPro" id="IPR016024">
    <property type="entry name" value="ARM-type_fold"/>
</dbReference>
<dbReference type="SMART" id="SM00498">
    <property type="entry name" value="FH2"/>
    <property type="match status" value="1"/>
</dbReference>
<dbReference type="GO" id="GO:0051015">
    <property type="term" value="F:actin filament binding"/>
    <property type="evidence" value="ECO:0007669"/>
    <property type="project" value="TreeGrafter"/>
</dbReference>